<protein>
    <recommendedName>
        <fullName evidence="2">CAAX prenyl protease 2/Lysostaphin resistance protein A-like domain-containing protein</fullName>
    </recommendedName>
</protein>
<feature type="transmembrane region" description="Helical" evidence="1">
    <location>
        <begin position="80"/>
        <end position="107"/>
    </location>
</feature>
<evidence type="ECO:0000313" key="4">
    <source>
        <dbReference type="Proteomes" id="UP001497514"/>
    </source>
</evidence>
<dbReference type="EMBL" id="OZ038524">
    <property type="protein sequence ID" value="CAL2083347.1"/>
    <property type="molecule type" value="Genomic_DNA"/>
</dbReference>
<gene>
    <name evidence="3" type="ORF">TD3509T_1521</name>
</gene>
<feature type="domain" description="CAAX prenyl protease 2/Lysostaphin resistance protein A-like" evidence="2">
    <location>
        <begin position="127"/>
        <end position="272"/>
    </location>
</feature>
<accession>A0ABM9NXW4</accession>
<evidence type="ECO:0000259" key="2">
    <source>
        <dbReference type="Pfam" id="PF02517"/>
    </source>
</evidence>
<reference evidence="3 4" key="1">
    <citation type="submission" date="2024-05" db="EMBL/GenBank/DDBJ databases">
        <authorList>
            <person name="Duchaud E."/>
        </authorList>
    </citation>
    <scope>NUCLEOTIDE SEQUENCE [LARGE SCALE GENOMIC DNA]</scope>
    <source>
        <strain evidence="3">Ena-SAMPLE-TAB-13-05-2024-13:56:06:370-140309</strain>
    </source>
</reference>
<proteinExistence type="predicted"/>
<feature type="transmembrane region" description="Helical" evidence="1">
    <location>
        <begin position="260"/>
        <end position="281"/>
    </location>
</feature>
<keyword evidence="1" id="KW-0472">Membrane</keyword>
<evidence type="ECO:0000256" key="1">
    <source>
        <dbReference type="SAM" id="Phobius"/>
    </source>
</evidence>
<feature type="transmembrane region" description="Helical" evidence="1">
    <location>
        <begin position="212"/>
        <end position="240"/>
    </location>
</feature>
<keyword evidence="1" id="KW-1133">Transmembrane helix</keyword>
<dbReference type="InterPro" id="IPR003675">
    <property type="entry name" value="Rce1/LyrA-like_dom"/>
</dbReference>
<dbReference type="Pfam" id="PF02517">
    <property type="entry name" value="Rce1-like"/>
    <property type="match status" value="1"/>
</dbReference>
<keyword evidence="1" id="KW-0812">Transmembrane</keyword>
<sequence>MANTVYNLLLVLAYLRKSLRGFSFPFLLTKLVARNTQQTIYNHVTKHFLKKLSELTKIWNLIKTGSVENKKRSPFQMSIFIGKILLILLVFKIISLGLISFLSWLGVFEIPLNLIETGLESFSEIEILILASIYAPILEELSFRLPLKLSKWNLTIASIGLSLSFCRVLAELKYEYSLILSITVGIIVYLVLNEKRLKNILDFSSKNKLPIFYSFLLIFSFLHLKNYELTIELLIFSPIFLLPRILDGILLSYIRLNSGILSAILFHSFNNSFFSIIEIIAK</sequence>
<organism evidence="3 4">
    <name type="scientific">Tenacibaculum dicentrarchi</name>
    <dbReference type="NCBI Taxonomy" id="669041"/>
    <lineage>
        <taxon>Bacteria</taxon>
        <taxon>Pseudomonadati</taxon>
        <taxon>Bacteroidota</taxon>
        <taxon>Flavobacteriia</taxon>
        <taxon>Flavobacteriales</taxon>
        <taxon>Flavobacteriaceae</taxon>
        <taxon>Tenacibaculum</taxon>
    </lineage>
</organism>
<keyword evidence="4" id="KW-1185">Reference proteome</keyword>
<dbReference type="Proteomes" id="UP001497514">
    <property type="component" value="Chromosome"/>
</dbReference>
<feature type="transmembrane region" description="Helical" evidence="1">
    <location>
        <begin position="176"/>
        <end position="192"/>
    </location>
</feature>
<evidence type="ECO:0000313" key="3">
    <source>
        <dbReference type="EMBL" id="CAL2083347.1"/>
    </source>
</evidence>
<name>A0ABM9NXW4_9FLAO</name>